<evidence type="ECO:0000259" key="5">
    <source>
        <dbReference type="PROSITE" id="PS51007"/>
    </source>
</evidence>
<dbReference type="GO" id="GO:0046872">
    <property type="term" value="F:metal ion binding"/>
    <property type="evidence" value="ECO:0007669"/>
    <property type="project" value="UniProtKB-KW"/>
</dbReference>
<evidence type="ECO:0000256" key="4">
    <source>
        <dbReference type="PROSITE-ProRule" id="PRU00433"/>
    </source>
</evidence>
<evidence type="ECO:0000256" key="1">
    <source>
        <dbReference type="ARBA" id="ARBA00022617"/>
    </source>
</evidence>
<evidence type="ECO:0000313" key="6">
    <source>
        <dbReference type="EMBL" id="TRW17835.1"/>
    </source>
</evidence>
<keyword evidence="2 4" id="KW-0479">Metal-binding</keyword>
<dbReference type="GO" id="GO:0020037">
    <property type="term" value="F:heme binding"/>
    <property type="evidence" value="ECO:0007669"/>
    <property type="project" value="InterPro"/>
</dbReference>
<keyword evidence="7" id="KW-1185">Reference proteome</keyword>
<dbReference type="AlphaFoldDB" id="A0A552UHY6"/>
<dbReference type="PANTHER" id="PTHR35008">
    <property type="entry name" value="BLL4482 PROTEIN-RELATED"/>
    <property type="match status" value="1"/>
</dbReference>
<dbReference type="InterPro" id="IPR009056">
    <property type="entry name" value="Cyt_c-like_dom"/>
</dbReference>
<proteinExistence type="predicted"/>
<sequence>MPSLAHHAPNSRAVSVWAGSLPAREPQNRRRERGMAQRCTAFEAAGTVSHPGAALAKSRTMRGGGTMRASRFWCGMVLAAMVAASAAAAPRGDAGRGAKLATVLGCHDCHGAGLTGKPVIDDPTIAKLNSSNLTRAVPRYTDRELARVLQRGVRPDGSHLWYMDAAPYAVMSPADLRDLIAYLRSVPPEGADQPRLVIGPRMLKAVQAGRFKPESATLAHDLAHPPFDGGPRLARGRYLARTACAGCHTPSLGGVKDPQAGDPPDLNVAAAYSQAEFRTMMRAGKGPGDRDLGDMTKAVQARFAAMPIADVDALHDYLSARAKAAGQ</sequence>
<evidence type="ECO:0000256" key="3">
    <source>
        <dbReference type="ARBA" id="ARBA00023004"/>
    </source>
</evidence>
<dbReference type="SUPFAM" id="SSF46626">
    <property type="entry name" value="Cytochrome c"/>
    <property type="match status" value="2"/>
</dbReference>
<dbReference type="Gene3D" id="1.10.760.10">
    <property type="entry name" value="Cytochrome c-like domain"/>
    <property type="match status" value="2"/>
</dbReference>
<name>A0A552UHY6_9SPHN</name>
<reference evidence="6 7" key="1">
    <citation type="submission" date="2019-07" db="EMBL/GenBank/DDBJ databases">
        <title>Novel species isolated from glacier.</title>
        <authorList>
            <person name="Liu Q."/>
            <person name="Xin Y.-H."/>
        </authorList>
    </citation>
    <scope>NUCLEOTIDE SEQUENCE [LARGE SCALE GENOMIC DNA]</scope>
    <source>
        <strain evidence="6 7">LB1R16</strain>
    </source>
</reference>
<protein>
    <submittedName>
        <fullName evidence="6">Cytochrome c</fullName>
    </submittedName>
</protein>
<dbReference type="OrthoDB" id="9773456at2"/>
<feature type="domain" description="Cytochrome c" evidence="5">
    <location>
        <begin position="231"/>
        <end position="322"/>
    </location>
</feature>
<keyword evidence="1 4" id="KW-0349">Heme</keyword>
<evidence type="ECO:0000256" key="2">
    <source>
        <dbReference type="ARBA" id="ARBA00022723"/>
    </source>
</evidence>
<dbReference type="InterPro" id="IPR036909">
    <property type="entry name" value="Cyt_c-like_dom_sf"/>
</dbReference>
<dbReference type="PROSITE" id="PS51007">
    <property type="entry name" value="CYTC"/>
    <property type="match status" value="2"/>
</dbReference>
<evidence type="ECO:0000313" key="7">
    <source>
        <dbReference type="Proteomes" id="UP000317894"/>
    </source>
</evidence>
<comment type="caution">
    <text evidence="6">The sequence shown here is derived from an EMBL/GenBank/DDBJ whole genome shotgun (WGS) entry which is preliminary data.</text>
</comment>
<dbReference type="Pfam" id="PF00034">
    <property type="entry name" value="Cytochrom_C"/>
    <property type="match status" value="2"/>
</dbReference>
<dbReference type="Proteomes" id="UP000317894">
    <property type="component" value="Unassembled WGS sequence"/>
</dbReference>
<accession>A0A552UHY6</accession>
<organism evidence="6 7">
    <name type="scientific">Glacieibacterium frigidum</name>
    <dbReference type="NCBI Taxonomy" id="2593303"/>
    <lineage>
        <taxon>Bacteria</taxon>
        <taxon>Pseudomonadati</taxon>
        <taxon>Pseudomonadota</taxon>
        <taxon>Alphaproteobacteria</taxon>
        <taxon>Sphingomonadales</taxon>
        <taxon>Sphingosinicellaceae</taxon>
        <taxon>Glacieibacterium</taxon>
    </lineage>
</organism>
<gene>
    <name evidence="6" type="ORF">FMM06_06815</name>
</gene>
<keyword evidence="3 4" id="KW-0408">Iron</keyword>
<dbReference type="EMBL" id="VJWA01000001">
    <property type="protein sequence ID" value="TRW17835.1"/>
    <property type="molecule type" value="Genomic_DNA"/>
</dbReference>
<dbReference type="GO" id="GO:0009055">
    <property type="term" value="F:electron transfer activity"/>
    <property type="evidence" value="ECO:0007669"/>
    <property type="project" value="InterPro"/>
</dbReference>
<feature type="domain" description="Cytochrome c" evidence="5">
    <location>
        <begin position="92"/>
        <end position="187"/>
    </location>
</feature>
<dbReference type="InterPro" id="IPR051459">
    <property type="entry name" value="Cytochrome_c-type_DH"/>
</dbReference>
<dbReference type="PANTHER" id="PTHR35008:SF4">
    <property type="entry name" value="BLL4482 PROTEIN"/>
    <property type="match status" value="1"/>
</dbReference>